<sequence length="632" mass="66627">MLLALLCLWWMLPRIFLQPVLLPALSVAALLLMLAATLQESFHMAFGDELTGLPGRRAFNETLKRATGTYSIAMIDVDHFKKFNDTHGHDTGDDVLKLVASRLSRVGDGGRAFRYGGEEFAVVFLDRPASACVDAVEALRQGIEQSRMQLRDRSTRSRDDTLGQQQRGRGGGGAVVQVTVSIGLADSRVDRRPAGVVKAADQALYAAKEEGRNRVCAHGGQRVLAPRSDGVEVVPAAFDPQEAAVLCHFHRAAASDAVAGGEADLGAVGAGNLVVLHGQAQPLSALAGGIIERQFCGTGIRMPSGTQVVRQMAHIGAVTRAHQTFGIGRGGAGMEATTAGGVVGGQATGTGIGGGSAHAGIAYAVAPSLRLIAVLELIPPELWWLVAIAFIAGLVDAAVGGGGLVQLPGLFTVLPQQTPAMLFGTNKFSSMFGTGAAAWRYARNVRFPWKPVLFAAGTAFVFSFLGATAVSLLPKDAVRPLVLVLLVAMLAYTLWKKDFGALHRPREIGRNELAIALAIGAAIGFYDGFFGPGTGSFLIFLFVRFFGLDFLRASAASKVVNLATNVAAISFFVPTGNILWLFALPMAAANIIGSVVGTRLALKGGTPFIRKLFVGLVVVLIARMAWDTFRTS</sequence>
<feature type="transmembrane region" description="Helical" evidence="6">
    <location>
        <begin position="451"/>
        <end position="471"/>
    </location>
</feature>
<dbReference type="GO" id="GO:0052621">
    <property type="term" value="F:diguanylate cyclase activity"/>
    <property type="evidence" value="ECO:0007669"/>
    <property type="project" value="TreeGrafter"/>
</dbReference>
<keyword evidence="2 6" id="KW-0812">Transmembrane</keyword>
<evidence type="ECO:0000256" key="3">
    <source>
        <dbReference type="ARBA" id="ARBA00022989"/>
    </source>
</evidence>
<evidence type="ECO:0000259" key="8">
    <source>
        <dbReference type="PROSITE" id="PS50887"/>
    </source>
</evidence>
<dbReference type="Pfam" id="PF01925">
    <property type="entry name" value="TauE"/>
    <property type="match status" value="1"/>
</dbReference>
<dbReference type="InterPro" id="IPR050469">
    <property type="entry name" value="Diguanylate_Cyclase"/>
</dbReference>
<feature type="transmembrane region" description="Helical" evidence="6">
    <location>
        <begin position="578"/>
        <end position="596"/>
    </location>
</feature>
<accession>A0AA38XCR2</accession>
<dbReference type="InterPro" id="IPR029787">
    <property type="entry name" value="Nucleotide_cyclase"/>
</dbReference>
<evidence type="ECO:0000256" key="4">
    <source>
        <dbReference type="ARBA" id="ARBA00023136"/>
    </source>
</evidence>
<feature type="signal peptide" evidence="7">
    <location>
        <begin position="1"/>
        <end position="17"/>
    </location>
</feature>
<feature type="transmembrane region" description="Helical" evidence="6">
    <location>
        <begin position="477"/>
        <end position="495"/>
    </location>
</feature>
<feature type="transmembrane region" description="Helical" evidence="6">
    <location>
        <begin position="382"/>
        <end position="400"/>
    </location>
</feature>
<evidence type="ECO:0000256" key="6">
    <source>
        <dbReference type="SAM" id="Phobius"/>
    </source>
</evidence>
<dbReference type="Gene3D" id="3.30.70.270">
    <property type="match status" value="1"/>
</dbReference>
<dbReference type="NCBIfam" id="TIGR00254">
    <property type="entry name" value="GGDEF"/>
    <property type="match status" value="1"/>
</dbReference>
<proteinExistence type="predicted"/>
<feature type="compositionally biased region" description="Basic and acidic residues" evidence="5">
    <location>
        <begin position="149"/>
        <end position="161"/>
    </location>
</feature>
<keyword evidence="3 6" id="KW-1133">Transmembrane helix</keyword>
<dbReference type="SMART" id="SM00267">
    <property type="entry name" value="GGDEF"/>
    <property type="match status" value="1"/>
</dbReference>
<keyword evidence="7" id="KW-0732">Signal</keyword>
<feature type="transmembrane region" description="Helical" evidence="6">
    <location>
        <begin position="515"/>
        <end position="543"/>
    </location>
</feature>
<feature type="domain" description="GGDEF" evidence="8">
    <location>
        <begin position="68"/>
        <end position="220"/>
    </location>
</feature>
<evidence type="ECO:0000256" key="5">
    <source>
        <dbReference type="SAM" id="MobiDB-lite"/>
    </source>
</evidence>
<keyword evidence="4 6" id="KW-0472">Membrane</keyword>
<feature type="transmembrane region" description="Helical" evidence="6">
    <location>
        <begin position="608"/>
        <end position="626"/>
    </location>
</feature>
<dbReference type="InterPro" id="IPR002781">
    <property type="entry name" value="TM_pro_TauE-like"/>
</dbReference>
<dbReference type="EMBL" id="JAPDRN010000230">
    <property type="protein sequence ID" value="KAJ9611021.1"/>
    <property type="molecule type" value="Genomic_DNA"/>
</dbReference>
<dbReference type="SUPFAM" id="SSF55073">
    <property type="entry name" value="Nucleotide cyclase"/>
    <property type="match status" value="1"/>
</dbReference>
<protein>
    <recommendedName>
        <fullName evidence="8">GGDEF domain-containing protein</fullName>
    </recommendedName>
</protein>
<organism evidence="9">
    <name type="scientific">Knufia peltigerae</name>
    <dbReference type="NCBI Taxonomy" id="1002370"/>
    <lineage>
        <taxon>Eukaryota</taxon>
        <taxon>Fungi</taxon>
        <taxon>Dikarya</taxon>
        <taxon>Ascomycota</taxon>
        <taxon>Pezizomycotina</taxon>
        <taxon>Eurotiomycetes</taxon>
        <taxon>Chaetothyriomycetidae</taxon>
        <taxon>Chaetothyriales</taxon>
        <taxon>Trichomeriaceae</taxon>
        <taxon>Knufia</taxon>
    </lineage>
</organism>
<dbReference type="InterPro" id="IPR000160">
    <property type="entry name" value="GGDEF_dom"/>
</dbReference>
<dbReference type="Pfam" id="PF00990">
    <property type="entry name" value="GGDEF"/>
    <property type="match status" value="1"/>
</dbReference>
<evidence type="ECO:0000256" key="1">
    <source>
        <dbReference type="ARBA" id="ARBA00004141"/>
    </source>
</evidence>
<feature type="transmembrane region" description="Helical" evidence="6">
    <location>
        <begin position="420"/>
        <end position="439"/>
    </location>
</feature>
<feature type="chain" id="PRO_5041353269" description="GGDEF domain-containing protein" evidence="7">
    <location>
        <begin position="18"/>
        <end position="632"/>
    </location>
</feature>
<dbReference type="AlphaFoldDB" id="A0AA38XCR2"/>
<dbReference type="InterPro" id="IPR043128">
    <property type="entry name" value="Rev_trsase/Diguanyl_cyclase"/>
</dbReference>
<comment type="caution">
    <text evidence="9">The sequence shown here is derived from an EMBL/GenBank/DDBJ whole genome shotgun (WGS) entry which is preliminary data.</text>
</comment>
<comment type="subcellular location">
    <subcellularLocation>
        <location evidence="1">Membrane</location>
        <topology evidence="1">Multi-pass membrane protein</topology>
    </subcellularLocation>
</comment>
<evidence type="ECO:0000256" key="2">
    <source>
        <dbReference type="ARBA" id="ARBA00022692"/>
    </source>
</evidence>
<dbReference type="GO" id="GO:0043709">
    <property type="term" value="P:cell adhesion involved in single-species biofilm formation"/>
    <property type="evidence" value="ECO:0007669"/>
    <property type="project" value="TreeGrafter"/>
</dbReference>
<evidence type="ECO:0000256" key="7">
    <source>
        <dbReference type="SAM" id="SignalP"/>
    </source>
</evidence>
<gene>
    <name evidence="9" type="ORF">H2204_015267</name>
</gene>
<reference evidence="9" key="1">
    <citation type="submission" date="2022-10" db="EMBL/GenBank/DDBJ databases">
        <title>Culturing micro-colonial fungi from biological soil crusts in the Mojave desert and describing Neophaeococcomyces mojavensis, and introducing the new genera and species Taxawa tesnikishii.</title>
        <authorList>
            <person name="Kurbessoian T."/>
            <person name="Stajich J.E."/>
        </authorList>
    </citation>
    <scope>NUCLEOTIDE SEQUENCE</scope>
    <source>
        <strain evidence="9">TK_35</strain>
    </source>
</reference>
<dbReference type="PANTHER" id="PTHR45138:SF9">
    <property type="entry name" value="DIGUANYLATE CYCLASE DGCM-RELATED"/>
    <property type="match status" value="1"/>
</dbReference>
<dbReference type="CDD" id="cd01949">
    <property type="entry name" value="GGDEF"/>
    <property type="match status" value="1"/>
</dbReference>
<evidence type="ECO:0000313" key="9">
    <source>
        <dbReference type="EMBL" id="KAJ9611021.1"/>
    </source>
</evidence>
<feature type="region of interest" description="Disordered" evidence="5">
    <location>
        <begin position="147"/>
        <end position="173"/>
    </location>
</feature>
<name>A0AA38XCR2_9EURO</name>
<dbReference type="PROSITE" id="PS50887">
    <property type="entry name" value="GGDEF"/>
    <property type="match status" value="1"/>
</dbReference>
<dbReference type="PANTHER" id="PTHR45138">
    <property type="entry name" value="REGULATORY COMPONENTS OF SENSORY TRANSDUCTION SYSTEM"/>
    <property type="match status" value="1"/>
</dbReference>
<dbReference type="GO" id="GO:0005886">
    <property type="term" value="C:plasma membrane"/>
    <property type="evidence" value="ECO:0007669"/>
    <property type="project" value="TreeGrafter"/>
</dbReference>